<reference evidence="2 3" key="1">
    <citation type="submission" date="2018-08" db="EMBL/GenBank/DDBJ databases">
        <title>Comamonas testosteroni strain SWCO2.</title>
        <authorList>
            <person name="Jiang N."/>
            <person name="Zhang X.Z."/>
        </authorList>
    </citation>
    <scope>NUCLEOTIDE SEQUENCE [LARGE SCALE GENOMIC DNA]</scope>
    <source>
        <strain evidence="2 3">SWCO2</strain>
    </source>
</reference>
<accession>A0A373FEC3</accession>
<dbReference type="EMBL" id="QURR01000026">
    <property type="protein sequence ID" value="RGE41842.1"/>
    <property type="molecule type" value="Genomic_DNA"/>
</dbReference>
<dbReference type="Proteomes" id="UP000261948">
    <property type="component" value="Unassembled WGS sequence"/>
</dbReference>
<dbReference type="InterPro" id="IPR024267">
    <property type="entry name" value="DUF4878"/>
</dbReference>
<sequence length="149" mass="15948">MALAQINHFTTRETMNLSRRKYLELSLASGLALGLVACSSGGSPEAVVKKFYDAVSDGNVDKAVDCVALESVAANEMMMAKAKIQMVVATGQAQINANGGLSKVEVLKQDLASDGNSASLQIQVTFKNDKKDVSRVKTVKEKNGWKIKL</sequence>
<organism evidence="2 3">
    <name type="scientific">Comamonas testosteroni</name>
    <name type="common">Pseudomonas testosteroni</name>
    <dbReference type="NCBI Taxonomy" id="285"/>
    <lineage>
        <taxon>Bacteria</taxon>
        <taxon>Pseudomonadati</taxon>
        <taxon>Pseudomonadota</taxon>
        <taxon>Betaproteobacteria</taxon>
        <taxon>Burkholderiales</taxon>
        <taxon>Comamonadaceae</taxon>
        <taxon>Comamonas</taxon>
    </lineage>
</organism>
<comment type="caution">
    <text evidence="2">The sequence shown here is derived from an EMBL/GenBank/DDBJ whole genome shotgun (WGS) entry which is preliminary data.</text>
</comment>
<dbReference type="Pfam" id="PF12870">
    <property type="entry name" value="DUF4878"/>
    <property type="match status" value="1"/>
</dbReference>
<proteinExistence type="predicted"/>
<dbReference type="Gene3D" id="3.10.450.50">
    <property type="match status" value="1"/>
</dbReference>
<gene>
    <name evidence="2" type="ORF">DZC30_17830</name>
</gene>
<keyword evidence="3" id="KW-1185">Reference proteome</keyword>
<evidence type="ECO:0000313" key="2">
    <source>
        <dbReference type="EMBL" id="RGE41842.1"/>
    </source>
</evidence>
<evidence type="ECO:0000259" key="1">
    <source>
        <dbReference type="Pfam" id="PF12870"/>
    </source>
</evidence>
<protein>
    <submittedName>
        <fullName evidence="2">DUF4878 domain-containing protein</fullName>
    </submittedName>
</protein>
<feature type="domain" description="DUF4878" evidence="1">
    <location>
        <begin position="39"/>
        <end position="147"/>
    </location>
</feature>
<dbReference type="AlphaFoldDB" id="A0A373FEC3"/>
<evidence type="ECO:0000313" key="3">
    <source>
        <dbReference type="Proteomes" id="UP000261948"/>
    </source>
</evidence>
<name>A0A373FEC3_COMTE</name>